<dbReference type="Proteomes" id="UP000076881">
    <property type="component" value="Unassembled WGS sequence"/>
</dbReference>
<reference evidence="2 3" key="1">
    <citation type="journal article" date="2016" name="Genome Biol. Evol.">
        <title>Divergent and convergent evolution of fungal pathogenicity.</title>
        <authorList>
            <person name="Shang Y."/>
            <person name="Xiao G."/>
            <person name="Zheng P."/>
            <person name="Cen K."/>
            <person name="Zhan S."/>
            <person name="Wang C."/>
        </authorList>
    </citation>
    <scope>NUCLEOTIDE SEQUENCE [LARGE SCALE GENOMIC DNA]</scope>
    <source>
        <strain evidence="2 3">RCEF 1005</strain>
    </source>
</reference>
<evidence type="ECO:0000313" key="3">
    <source>
        <dbReference type="Proteomes" id="UP000076881"/>
    </source>
</evidence>
<evidence type="ECO:0000256" key="1">
    <source>
        <dbReference type="SAM" id="SignalP"/>
    </source>
</evidence>
<comment type="caution">
    <text evidence="2">The sequence shown here is derived from an EMBL/GenBank/DDBJ whole genome shotgun (WGS) entry which is preliminary data.</text>
</comment>
<dbReference type="EMBL" id="AZHF01000012">
    <property type="protein sequence ID" value="OAA67772.1"/>
    <property type="molecule type" value="Genomic_DNA"/>
</dbReference>
<dbReference type="PANTHER" id="PTHR38123:SF6">
    <property type="entry name" value="CELL WALL SERINE-THREONINE-RICH GALACTOMANNOPROTEIN MP1 (AFU_ORTHOLOGUE AFUA_4G03240)"/>
    <property type="match status" value="1"/>
</dbReference>
<dbReference type="InterPro" id="IPR021054">
    <property type="entry name" value="Cell_wall_mannoprotein_1"/>
</dbReference>
<feature type="chain" id="PRO_5007835865" evidence="1">
    <location>
        <begin position="19"/>
        <end position="179"/>
    </location>
</feature>
<sequence>MKFSTNAVLCLFTASAYATAIDPRDLASVKQVLATVQSGIDALTSAAQGFDGSIQPVVDSSNKLVDSINAGTDAIKALDILKSGDAFGLLSPVKELQQHAQSLDDEFKTRVSTIEQAKGCATSRTQLDKIATAAKSLIDTLVSKVPTVLQSVAKDQANKINGVLADAQANLAADKCVDA</sequence>
<keyword evidence="1" id="KW-0732">Signal</keyword>
<dbReference type="GO" id="GO:0005576">
    <property type="term" value="C:extracellular region"/>
    <property type="evidence" value="ECO:0007669"/>
    <property type="project" value="TreeGrafter"/>
</dbReference>
<keyword evidence="3" id="KW-1185">Reference proteome</keyword>
<organism evidence="2 3">
    <name type="scientific">Akanthomyces lecanii RCEF 1005</name>
    <dbReference type="NCBI Taxonomy" id="1081108"/>
    <lineage>
        <taxon>Eukaryota</taxon>
        <taxon>Fungi</taxon>
        <taxon>Dikarya</taxon>
        <taxon>Ascomycota</taxon>
        <taxon>Pezizomycotina</taxon>
        <taxon>Sordariomycetes</taxon>
        <taxon>Hypocreomycetidae</taxon>
        <taxon>Hypocreales</taxon>
        <taxon>Cordycipitaceae</taxon>
        <taxon>Akanthomyces</taxon>
        <taxon>Cordyceps confragosa</taxon>
    </lineage>
</organism>
<accession>A0A162JEI8</accession>
<feature type="signal peptide" evidence="1">
    <location>
        <begin position="1"/>
        <end position="18"/>
    </location>
</feature>
<gene>
    <name evidence="2" type="ORF">LEL_10395</name>
</gene>
<dbReference type="Gene3D" id="1.20.1280.140">
    <property type="match status" value="1"/>
</dbReference>
<dbReference type="OrthoDB" id="2422134at2759"/>
<dbReference type="AlphaFoldDB" id="A0A162JEI8"/>
<dbReference type="PANTHER" id="PTHR38123">
    <property type="entry name" value="CELL WALL SERINE-THREONINE-RICH GALACTOMANNOPROTEIN MP1 (AFU_ORTHOLOGUE AFUA_4G03240)"/>
    <property type="match status" value="1"/>
</dbReference>
<evidence type="ECO:0000313" key="2">
    <source>
        <dbReference type="EMBL" id="OAA67772.1"/>
    </source>
</evidence>
<dbReference type="Pfam" id="PF12296">
    <property type="entry name" value="HsbA"/>
    <property type="match status" value="1"/>
</dbReference>
<dbReference type="STRING" id="1081108.A0A162JEI8"/>
<name>A0A162JEI8_CORDF</name>
<proteinExistence type="predicted"/>
<protein>
    <submittedName>
        <fullName evidence="2">Cell wall galactomannoprotein</fullName>
    </submittedName>
</protein>